<dbReference type="Gene3D" id="3.40.630.10">
    <property type="entry name" value="Zn peptidases"/>
    <property type="match status" value="2"/>
</dbReference>
<dbReference type="Pfam" id="PF07687">
    <property type="entry name" value="M20_dimer"/>
    <property type="match status" value="1"/>
</dbReference>
<dbReference type="Pfam" id="PF01546">
    <property type="entry name" value="Peptidase_M20"/>
    <property type="match status" value="1"/>
</dbReference>
<evidence type="ECO:0000256" key="4">
    <source>
        <dbReference type="ARBA" id="ARBA00006247"/>
    </source>
</evidence>
<dbReference type="UniPathway" id="UPA00034">
    <property type="reaction ID" value="UER00021"/>
</dbReference>
<evidence type="ECO:0000256" key="10">
    <source>
        <dbReference type="ARBA" id="ARBA00023285"/>
    </source>
</evidence>
<dbReference type="PANTHER" id="PTHR43808">
    <property type="entry name" value="ACETYLORNITHINE DEACETYLASE"/>
    <property type="match status" value="1"/>
</dbReference>
<keyword evidence="9" id="KW-0862">Zinc</keyword>
<evidence type="ECO:0000256" key="11">
    <source>
        <dbReference type="ARBA" id="ARBA00051301"/>
    </source>
</evidence>
<dbReference type="InterPro" id="IPR010182">
    <property type="entry name" value="ArgE/DapE"/>
</dbReference>
<comment type="similarity">
    <text evidence="4">Belongs to the peptidase M20A family.</text>
</comment>
<comment type="cofactor">
    <cofactor evidence="2">
        <name>Zn(2+)</name>
        <dbReference type="ChEBI" id="CHEBI:29105"/>
    </cofactor>
</comment>
<dbReference type="SUPFAM" id="SSF53187">
    <property type="entry name" value="Zn-dependent exopeptidases"/>
    <property type="match status" value="1"/>
</dbReference>
<keyword evidence="8 13" id="KW-0378">Hydrolase</keyword>
<evidence type="ECO:0000256" key="5">
    <source>
        <dbReference type="ARBA" id="ARBA00011921"/>
    </source>
</evidence>
<dbReference type="EMBL" id="LNJC01000001">
    <property type="protein sequence ID" value="KYC51444.1"/>
    <property type="molecule type" value="Genomic_DNA"/>
</dbReference>
<evidence type="ECO:0000313" key="15">
    <source>
        <dbReference type="EMBL" id="KYC51444.1"/>
    </source>
</evidence>
<evidence type="ECO:0000256" key="6">
    <source>
        <dbReference type="ARBA" id="ARBA00016853"/>
    </source>
</evidence>
<dbReference type="Gene3D" id="3.30.70.360">
    <property type="match status" value="1"/>
</dbReference>
<dbReference type="GO" id="GO:0009089">
    <property type="term" value="P:lysine biosynthetic process via diaminopimelate"/>
    <property type="evidence" value="ECO:0007669"/>
    <property type="project" value="UniProtKB-UniPathway"/>
</dbReference>
<comment type="cofactor">
    <cofactor evidence="1">
        <name>Co(2+)</name>
        <dbReference type="ChEBI" id="CHEBI:48828"/>
    </cofactor>
</comment>
<comment type="caution">
    <text evidence="13">The sequence shown here is derived from an EMBL/GenBank/DDBJ whole genome shotgun (WGS) entry which is preliminary data.</text>
</comment>
<dbReference type="InterPro" id="IPR011650">
    <property type="entry name" value="Peptidase_M20_dimer"/>
</dbReference>
<evidence type="ECO:0000256" key="1">
    <source>
        <dbReference type="ARBA" id="ARBA00001941"/>
    </source>
</evidence>
<keyword evidence="7" id="KW-0479">Metal-binding</keyword>
<gene>
    <name evidence="13" type="ORF">APG10_00851</name>
    <name evidence="14" type="ORF">APG11_00108</name>
    <name evidence="15" type="ORF">APG12_00107</name>
</gene>
<evidence type="ECO:0000256" key="8">
    <source>
        <dbReference type="ARBA" id="ARBA00022801"/>
    </source>
</evidence>
<keyword evidence="10" id="KW-0170">Cobalt</keyword>
<dbReference type="Proteomes" id="UP000092401">
    <property type="component" value="Unassembled WGS sequence"/>
</dbReference>
<dbReference type="SUPFAM" id="SSF55031">
    <property type="entry name" value="Bacterial exopeptidase dimerisation domain"/>
    <property type="match status" value="1"/>
</dbReference>
<evidence type="ECO:0000313" key="14">
    <source>
        <dbReference type="EMBL" id="KYC48796.1"/>
    </source>
</evidence>
<dbReference type="GO" id="GO:0046872">
    <property type="term" value="F:metal ion binding"/>
    <property type="evidence" value="ECO:0007669"/>
    <property type="project" value="UniProtKB-KW"/>
</dbReference>
<evidence type="ECO:0000256" key="3">
    <source>
        <dbReference type="ARBA" id="ARBA00005130"/>
    </source>
</evidence>
<dbReference type="PROSITE" id="PS00758">
    <property type="entry name" value="ARGE_DAPE_CPG2_1"/>
    <property type="match status" value="1"/>
</dbReference>
<reference evidence="16 17" key="1">
    <citation type="journal article" date="2016" name="ISME J.">
        <title>Chasing the elusive Euryarchaeota class WSA2: genomes reveal a uniquely fastidious methyl-reducing methanogen.</title>
        <authorList>
            <person name="Nobu M.K."/>
            <person name="Narihiro T."/>
            <person name="Kuroda K."/>
            <person name="Mei R."/>
            <person name="Liu W.T."/>
        </authorList>
    </citation>
    <scope>NUCLEOTIDE SEQUENCE [LARGE SCALE GENOMIC DNA]</scope>
    <source>
        <strain evidence="13">B03fssc0709_Meth_Bin005</strain>
        <strain evidence="14">B15fssc0709_Meth_Bin003</strain>
        <strain evidence="15">BMIXfssc0709_Meth_Bin006</strain>
    </source>
</reference>
<dbReference type="EMBL" id="LNGF01000001">
    <property type="protein sequence ID" value="KYC48796.1"/>
    <property type="molecule type" value="Genomic_DNA"/>
</dbReference>
<evidence type="ECO:0000313" key="13">
    <source>
        <dbReference type="EMBL" id="KYC45475.1"/>
    </source>
</evidence>
<evidence type="ECO:0000256" key="2">
    <source>
        <dbReference type="ARBA" id="ARBA00001947"/>
    </source>
</evidence>
<evidence type="ECO:0000313" key="16">
    <source>
        <dbReference type="Proteomes" id="UP000091929"/>
    </source>
</evidence>
<name>A0A150IKZ7_9EURY</name>
<accession>A0A150IUY6</accession>
<evidence type="ECO:0000256" key="9">
    <source>
        <dbReference type="ARBA" id="ARBA00022833"/>
    </source>
</evidence>
<evidence type="ECO:0000313" key="17">
    <source>
        <dbReference type="Proteomes" id="UP000092401"/>
    </source>
</evidence>
<dbReference type="InterPro" id="IPR001261">
    <property type="entry name" value="ArgE/DapE_CS"/>
</dbReference>
<dbReference type="NCBIfam" id="TIGR01910">
    <property type="entry name" value="DapE-ArgE"/>
    <property type="match status" value="1"/>
</dbReference>
<dbReference type="GO" id="GO:0009014">
    <property type="term" value="F:succinyl-diaminopimelate desuccinylase activity"/>
    <property type="evidence" value="ECO:0007669"/>
    <property type="project" value="UniProtKB-EC"/>
</dbReference>
<dbReference type="InterPro" id="IPR036264">
    <property type="entry name" value="Bact_exopeptidase_dim_dom"/>
</dbReference>
<evidence type="ECO:0000256" key="7">
    <source>
        <dbReference type="ARBA" id="ARBA00022723"/>
    </source>
</evidence>
<dbReference type="EMBL" id="LNGE01000018">
    <property type="protein sequence ID" value="KYC45475.1"/>
    <property type="molecule type" value="Genomic_DNA"/>
</dbReference>
<comment type="catalytic activity">
    <reaction evidence="11">
        <text>N-succinyl-(2S,6S)-2,6-diaminopimelate + H2O = (2S,6S)-2,6-diaminopimelate + succinate</text>
        <dbReference type="Rhea" id="RHEA:22608"/>
        <dbReference type="ChEBI" id="CHEBI:15377"/>
        <dbReference type="ChEBI" id="CHEBI:30031"/>
        <dbReference type="ChEBI" id="CHEBI:57609"/>
        <dbReference type="ChEBI" id="CHEBI:58087"/>
        <dbReference type="EC" id="3.5.1.18"/>
    </reaction>
</comment>
<dbReference type="Proteomes" id="UP000091929">
    <property type="component" value="Unassembled WGS sequence"/>
</dbReference>
<protein>
    <recommendedName>
        <fullName evidence="6">Probable succinyl-diaminopimelate desuccinylase</fullName>
        <ecNumber evidence="5">3.5.1.18</ecNumber>
    </recommendedName>
</protein>
<organism evidence="13 17">
    <name type="scientific">Candidatus Methanofastidiosum methylothiophilum</name>
    <dbReference type="NCBI Taxonomy" id="1705564"/>
    <lineage>
        <taxon>Archaea</taxon>
        <taxon>Methanobacteriati</taxon>
        <taxon>Methanobacteriota</taxon>
        <taxon>Stenosarchaea group</taxon>
        <taxon>Candidatus Methanofastidiosia</taxon>
        <taxon>Candidatus Methanofastidiosales</taxon>
        <taxon>Candidatus Methanofastidiosaceae</taxon>
        <taxon>Candidatus Methanofastidiosum</taxon>
    </lineage>
</organism>
<accession>A0A150J383</accession>
<dbReference type="EC" id="3.5.1.18" evidence="5"/>
<dbReference type="InterPro" id="IPR002933">
    <property type="entry name" value="Peptidase_M20"/>
</dbReference>
<evidence type="ECO:0000259" key="12">
    <source>
        <dbReference type="Pfam" id="PF07687"/>
    </source>
</evidence>
<comment type="pathway">
    <text evidence="3">Amino-acid biosynthesis; L-lysine biosynthesis via DAP pathway; LL-2,6-diaminopimelate from (S)-tetrahydrodipicolinate (succinylase route): step 3/3.</text>
</comment>
<sequence length="390" mass="43316">MKINEIASKINSNFDKQEMIDFLFSLIQTETVNPPGDEYLLHDTIMKCMKEIGAEVQIISKDEKRPNYIGKIGNGSPSVAIMSHMDVVPPGEGWTQHPFQPYEKDGKIYGRGALDNKGSLAASWAGIKALIKSGLKFKGTIYFCAVSDEEMGSHFGVEYIVEKGFKPDYAIVPDSGSIDRAVIGEKGAVWFDLESFGKQSHGSTPELGINAIIKVSKLISDFEKFDFNLKYDSRFTPPTVNVGMISGGNAPNIVASRCKVTLDVRYPVGISENMILKRMSEEIDILKKKDKDIDIRIGEVTTRHYPHIIEQNSKLLDAFKKTAEEIGMPMEFETSSGITVAKILNLNGIPAIAHSPDSDKAWHISDEYVKIENLEKCAVLWASVIYQLVK</sequence>
<accession>A0A150IKZ7</accession>
<proteinExistence type="inferred from homology"/>
<dbReference type="InterPro" id="IPR050072">
    <property type="entry name" value="Peptidase_M20A"/>
</dbReference>
<feature type="domain" description="Peptidase M20 dimerisation" evidence="12">
    <location>
        <begin position="183"/>
        <end position="288"/>
    </location>
</feature>
<dbReference type="Proteomes" id="UP000092403">
    <property type="component" value="Unassembled WGS sequence"/>
</dbReference>
<dbReference type="AlphaFoldDB" id="A0A150IKZ7"/>